<gene>
    <name evidence="6" type="primary">LOC110792220</name>
</gene>
<dbReference type="Gene3D" id="3.40.50.1110">
    <property type="entry name" value="SGNH hydrolase"/>
    <property type="match status" value="1"/>
</dbReference>
<dbReference type="InterPro" id="IPR051058">
    <property type="entry name" value="GDSL_Est/Lipase"/>
</dbReference>
<proteinExistence type="inferred from homology"/>
<keyword evidence="5" id="KW-1185">Reference proteome</keyword>
<keyword evidence="4" id="KW-0472">Membrane</keyword>
<dbReference type="RefSeq" id="XP_056697763.1">
    <property type="nucleotide sequence ID" value="XM_056841785.1"/>
</dbReference>
<accession>A0ABM3RQ62</accession>
<evidence type="ECO:0000313" key="6">
    <source>
        <dbReference type="RefSeq" id="XP_056697763.1"/>
    </source>
</evidence>
<dbReference type="Proteomes" id="UP000813463">
    <property type="component" value="Chromosome 4"/>
</dbReference>
<comment type="similarity">
    <text evidence="1">Belongs to the 'GDSL' lipolytic enzyme family.</text>
</comment>
<sequence length="375" mass="41723">MKKMASSIHVVKHNLLLQMFYSLMFIITINFKSTRADKLAPALFVFGDSLVDVGNNNHLPFTIARANFPHNGIDFPGHKPTGRFSNGKNAADFLAEKLGLEYPLPYLSMRQNKNNNFSSGVSFASGGAGIFNGTDQLYRQSIPLDKQVEYFGTVQEKIVQQLGLQQAQKTLSKSVFTIVIGSNDIFGYYGSSTSSQMKKGTPLQYAASMLLAFKGQFKRLYDYGGRKFVIFGVAAVGCCPAQRDRNKTEVCNEAANFGASIYNKGLLSALQYYQKQLKDFQYTYFDTYTVFLNLIEQPATYGFKESKAACCGGLGNLHAKLACLPFSTYCSNRSDHVFWDLYHPTEAADRIIVDTAFSGPRKYAFPVNVQQLVSI</sequence>
<dbReference type="Pfam" id="PF00657">
    <property type="entry name" value="Lipase_GDSL"/>
    <property type="match status" value="1"/>
</dbReference>
<evidence type="ECO:0000256" key="4">
    <source>
        <dbReference type="SAM" id="Phobius"/>
    </source>
</evidence>
<keyword evidence="3" id="KW-0443">Lipid metabolism</keyword>
<dbReference type="InterPro" id="IPR001087">
    <property type="entry name" value="GDSL"/>
</dbReference>
<protein>
    <submittedName>
        <fullName evidence="6">GDSL esterase/lipase At5g55050</fullName>
    </submittedName>
</protein>
<keyword evidence="4" id="KW-1133">Transmembrane helix</keyword>
<keyword evidence="3" id="KW-0442">Lipid degradation</keyword>
<dbReference type="PANTHER" id="PTHR45648:SF106">
    <property type="entry name" value="ANTHER-SPECIFIC PROLINE-RICH PROTEIN APG"/>
    <property type="match status" value="1"/>
</dbReference>
<reference evidence="5" key="1">
    <citation type="journal article" date="2021" name="Nat. Commun.">
        <title>Genomic analyses provide insights into spinach domestication and the genetic basis of agronomic traits.</title>
        <authorList>
            <person name="Cai X."/>
            <person name="Sun X."/>
            <person name="Xu C."/>
            <person name="Sun H."/>
            <person name="Wang X."/>
            <person name="Ge C."/>
            <person name="Zhang Z."/>
            <person name="Wang Q."/>
            <person name="Fei Z."/>
            <person name="Jiao C."/>
            <person name="Wang Q."/>
        </authorList>
    </citation>
    <scope>NUCLEOTIDE SEQUENCE [LARGE SCALE GENOMIC DNA]</scope>
    <source>
        <strain evidence="5">cv. Varoflay</strain>
    </source>
</reference>
<keyword evidence="2" id="KW-0378">Hydrolase</keyword>
<dbReference type="InterPro" id="IPR035669">
    <property type="entry name" value="SGNH_plant_lipase-like"/>
</dbReference>
<feature type="transmembrane region" description="Helical" evidence="4">
    <location>
        <begin position="12"/>
        <end position="31"/>
    </location>
</feature>
<evidence type="ECO:0000256" key="1">
    <source>
        <dbReference type="ARBA" id="ARBA00008668"/>
    </source>
</evidence>
<dbReference type="PANTHER" id="PTHR45648">
    <property type="entry name" value="GDSL LIPASE/ACYLHYDROLASE FAMILY PROTEIN (AFU_ORTHOLOGUE AFUA_4G14700)"/>
    <property type="match status" value="1"/>
</dbReference>
<dbReference type="SUPFAM" id="SSF52266">
    <property type="entry name" value="SGNH hydrolase"/>
    <property type="match status" value="1"/>
</dbReference>
<organism evidence="5 6">
    <name type="scientific">Spinacia oleracea</name>
    <name type="common">Spinach</name>
    <dbReference type="NCBI Taxonomy" id="3562"/>
    <lineage>
        <taxon>Eukaryota</taxon>
        <taxon>Viridiplantae</taxon>
        <taxon>Streptophyta</taxon>
        <taxon>Embryophyta</taxon>
        <taxon>Tracheophyta</taxon>
        <taxon>Spermatophyta</taxon>
        <taxon>Magnoliopsida</taxon>
        <taxon>eudicotyledons</taxon>
        <taxon>Gunneridae</taxon>
        <taxon>Pentapetalae</taxon>
        <taxon>Caryophyllales</taxon>
        <taxon>Chenopodiaceae</taxon>
        <taxon>Chenopodioideae</taxon>
        <taxon>Anserineae</taxon>
        <taxon>Spinacia</taxon>
    </lineage>
</organism>
<reference evidence="6" key="2">
    <citation type="submission" date="2025-08" db="UniProtKB">
        <authorList>
            <consortium name="RefSeq"/>
        </authorList>
    </citation>
    <scope>IDENTIFICATION</scope>
    <source>
        <tissue evidence="6">Leaf</tissue>
    </source>
</reference>
<dbReference type="InterPro" id="IPR036514">
    <property type="entry name" value="SGNH_hydro_sf"/>
</dbReference>
<evidence type="ECO:0000256" key="3">
    <source>
        <dbReference type="ARBA" id="ARBA00022963"/>
    </source>
</evidence>
<keyword evidence="4" id="KW-0812">Transmembrane</keyword>
<name>A0ABM3RQ62_SPIOL</name>
<evidence type="ECO:0000313" key="5">
    <source>
        <dbReference type="Proteomes" id="UP000813463"/>
    </source>
</evidence>
<dbReference type="CDD" id="cd01837">
    <property type="entry name" value="SGNH_plant_lipase_like"/>
    <property type="match status" value="1"/>
</dbReference>
<dbReference type="GeneID" id="110792220"/>
<evidence type="ECO:0000256" key="2">
    <source>
        <dbReference type="ARBA" id="ARBA00022801"/>
    </source>
</evidence>